<dbReference type="InterPro" id="IPR018220">
    <property type="entry name" value="Adenylosuccin_syn_GTP-bd"/>
</dbReference>
<feature type="binding site" evidence="7">
    <location>
        <begin position="51"/>
        <end position="53"/>
    </location>
    <ligand>
        <name>GTP</name>
        <dbReference type="ChEBI" id="CHEBI:37565"/>
    </ligand>
</feature>
<comment type="cofactor">
    <cofactor evidence="7">
        <name>Mg(2+)</name>
        <dbReference type="ChEBI" id="CHEBI:18420"/>
    </cofactor>
    <text evidence="7">Binds 1 Mg(2+) ion per subunit.</text>
</comment>
<comment type="similarity">
    <text evidence="7 8">Belongs to the adenylosuccinate synthetase family.</text>
</comment>
<evidence type="ECO:0000256" key="2">
    <source>
        <dbReference type="ARBA" id="ARBA00022723"/>
    </source>
</evidence>
<comment type="caution">
    <text evidence="7">Lacks conserved residue(s) required for the propagation of feature annotation.</text>
</comment>
<dbReference type="Gene3D" id="3.40.440.10">
    <property type="entry name" value="Adenylosuccinate Synthetase, subunit A, domain 1"/>
    <property type="match status" value="1"/>
</dbReference>
<dbReference type="GO" id="GO:0046040">
    <property type="term" value="P:IMP metabolic process"/>
    <property type="evidence" value="ECO:0007669"/>
    <property type="project" value="TreeGrafter"/>
</dbReference>
<feature type="binding site" evidence="7">
    <location>
        <position position="51"/>
    </location>
    <ligand>
        <name>Mg(2+)</name>
        <dbReference type="ChEBI" id="CHEBI:18420"/>
    </ligand>
</feature>
<keyword evidence="5 7" id="KW-0460">Magnesium</keyword>
<dbReference type="GO" id="GO:0004019">
    <property type="term" value="F:adenylosuccinate synthase activity"/>
    <property type="evidence" value="ECO:0007669"/>
    <property type="project" value="UniProtKB-UniRule"/>
</dbReference>
<keyword evidence="6 7" id="KW-0342">GTP-binding</keyword>
<accession>A0A3S3UAJ0</accession>
<dbReference type="Proteomes" id="UP000287853">
    <property type="component" value="Unassembled WGS sequence"/>
</dbReference>
<name>A0A3S3UAJ0_9BACT</name>
<keyword evidence="1 7" id="KW-0436">Ligase</keyword>
<feature type="binding site" evidence="7">
    <location>
        <position position="22"/>
    </location>
    <ligand>
        <name>Mg(2+)</name>
        <dbReference type="ChEBI" id="CHEBI:18420"/>
    </ligand>
</feature>
<dbReference type="InterPro" id="IPR042111">
    <property type="entry name" value="Adenylosuccinate_synth_dom3"/>
</dbReference>
<organism evidence="9 10">
    <name type="scientific">Candidatus Electrothrix aarhusensis</name>
    <dbReference type="NCBI Taxonomy" id="1859131"/>
    <lineage>
        <taxon>Bacteria</taxon>
        <taxon>Pseudomonadati</taxon>
        <taxon>Thermodesulfobacteriota</taxon>
        <taxon>Desulfobulbia</taxon>
        <taxon>Desulfobulbales</taxon>
        <taxon>Desulfobulbaceae</taxon>
        <taxon>Candidatus Electrothrix</taxon>
    </lineage>
</organism>
<reference evidence="9 10" key="1">
    <citation type="submission" date="2017-01" db="EMBL/GenBank/DDBJ databases">
        <title>The cable genome- insights into the physiology and evolution of filamentous bacteria capable of sulfide oxidation via long distance electron transfer.</title>
        <authorList>
            <person name="Schreiber L."/>
            <person name="Bjerg J.T."/>
            <person name="Boggild A."/>
            <person name="Van De Vossenberg J."/>
            <person name="Meysman F."/>
            <person name="Nielsen L.P."/>
            <person name="Schramm A."/>
            <person name="Kjeldsen K.U."/>
        </authorList>
    </citation>
    <scope>NUCLEOTIDE SEQUENCE [LARGE SCALE GENOMIC DNA]</scope>
    <source>
        <strain evidence="9">MCF</strain>
    </source>
</reference>
<evidence type="ECO:0000256" key="1">
    <source>
        <dbReference type="ARBA" id="ARBA00022598"/>
    </source>
</evidence>
<feature type="binding site" evidence="7">
    <location>
        <begin position="21"/>
        <end position="27"/>
    </location>
    <ligand>
        <name>GTP</name>
        <dbReference type="ChEBI" id="CHEBI:37565"/>
    </ligand>
</feature>
<evidence type="ECO:0000256" key="6">
    <source>
        <dbReference type="ARBA" id="ARBA00023134"/>
    </source>
</evidence>
<evidence type="ECO:0000256" key="7">
    <source>
        <dbReference type="HAMAP-Rule" id="MF_00011"/>
    </source>
</evidence>
<dbReference type="UniPathway" id="UPA00075">
    <property type="reaction ID" value="UER00335"/>
</dbReference>
<keyword evidence="7" id="KW-0963">Cytoplasm</keyword>
<dbReference type="InterPro" id="IPR042110">
    <property type="entry name" value="Adenylosuccinate_synth_dom2"/>
</dbReference>
<comment type="function">
    <text evidence="7">Plays an important role in the de novo pathway of purine nucleotide biosynthesis. Catalyzes the first committed step in the biosynthesis of AMP from IMP.</text>
</comment>
<dbReference type="EMBL" id="MTKO01000071">
    <property type="protein sequence ID" value="RWX45855.1"/>
    <property type="molecule type" value="Genomic_DNA"/>
</dbReference>
<keyword evidence="3 7" id="KW-0547">Nucleotide-binding</keyword>
<comment type="pathway">
    <text evidence="7 8">Purine metabolism; AMP biosynthesis via de novo pathway; AMP from IMP: step 1/2.</text>
</comment>
<dbReference type="InterPro" id="IPR042109">
    <property type="entry name" value="Adenylosuccinate_synth_dom1"/>
</dbReference>
<dbReference type="AlphaFoldDB" id="A0A3S3UAJ0"/>
<evidence type="ECO:0000313" key="9">
    <source>
        <dbReference type="EMBL" id="RWX45855.1"/>
    </source>
</evidence>
<dbReference type="PROSITE" id="PS01266">
    <property type="entry name" value="ADENYLOSUCCIN_SYN_1"/>
    <property type="match status" value="1"/>
</dbReference>
<dbReference type="SUPFAM" id="SSF52540">
    <property type="entry name" value="P-loop containing nucleoside triphosphate hydrolases"/>
    <property type="match status" value="1"/>
</dbReference>
<evidence type="ECO:0000256" key="4">
    <source>
        <dbReference type="ARBA" id="ARBA00022755"/>
    </source>
</evidence>
<dbReference type="GO" id="GO:0044208">
    <property type="term" value="P:'de novo' AMP biosynthetic process"/>
    <property type="evidence" value="ECO:0007669"/>
    <property type="project" value="UniProtKB-UniRule"/>
</dbReference>
<dbReference type="GO" id="GO:0005525">
    <property type="term" value="F:GTP binding"/>
    <property type="evidence" value="ECO:0007669"/>
    <property type="project" value="UniProtKB-UniRule"/>
</dbReference>
<evidence type="ECO:0000256" key="8">
    <source>
        <dbReference type="RuleBase" id="RU000520"/>
    </source>
</evidence>
<evidence type="ECO:0000256" key="3">
    <source>
        <dbReference type="ARBA" id="ARBA00022741"/>
    </source>
</evidence>
<comment type="subcellular location">
    <subcellularLocation>
        <location evidence="7">Cytoplasm</location>
    </subcellularLocation>
</comment>
<feature type="active site" description="Proton acceptor" evidence="7">
    <location>
        <position position="22"/>
    </location>
</feature>
<comment type="caution">
    <text evidence="9">The sequence shown here is derived from an EMBL/GenBank/DDBJ whole genome shotgun (WGS) entry which is preliminary data.</text>
</comment>
<evidence type="ECO:0000313" key="10">
    <source>
        <dbReference type="Proteomes" id="UP000287853"/>
    </source>
</evidence>
<feature type="binding site" description="in other chain" evidence="7">
    <location>
        <position position="233"/>
    </location>
    <ligand>
        <name>IMP</name>
        <dbReference type="ChEBI" id="CHEBI:58053"/>
        <note>ligand shared between dimeric partners</note>
    </ligand>
</feature>
<comment type="subunit">
    <text evidence="7">Homodimer.</text>
</comment>
<dbReference type="PANTHER" id="PTHR11846">
    <property type="entry name" value="ADENYLOSUCCINATE SYNTHETASE"/>
    <property type="match status" value="1"/>
</dbReference>
<proteinExistence type="inferred from homology"/>
<gene>
    <name evidence="7" type="primary">purA</name>
    <name evidence="9" type="ORF">H206_00746</name>
</gene>
<dbReference type="GO" id="GO:0005737">
    <property type="term" value="C:cytoplasm"/>
    <property type="evidence" value="ECO:0007669"/>
    <property type="project" value="UniProtKB-SubCell"/>
</dbReference>
<feature type="binding site" description="in other chain" evidence="7">
    <location>
        <position position="218"/>
    </location>
    <ligand>
        <name>IMP</name>
        <dbReference type="ChEBI" id="CHEBI:58053"/>
        <note>ligand shared between dimeric partners</note>
    </ligand>
</feature>
<keyword evidence="2 7" id="KW-0479">Metal-binding</keyword>
<keyword evidence="10" id="KW-1185">Reference proteome</keyword>
<dbReference type="Pfam" id="PF00709">
    <property type="entry name" value="Adenylsucc_synt"/>
    <property type="match status" value="1"/>
</dbReference>
<dbReference type="PANTHER" id="PTHR11846:SF0">
    <property type="entry name" value="ADENYLOSUCCINATE SYNTHETASE"/>
    <property type="match status" value="1"/>
</dbReference>
<feature type="active site" description="Proton donor" evidence="7">
    <location>
        <position position="52"/>
    </location>
</feature>
<evidence type="ECO:0000256" key="5">
    <source>
        <dbReference type="ARBA" id="ARBA00022842"/>
    </source>
</evidence>
<dbReference type="Gene3D" id="1.10.300.10">
    <property type="entry name" value="Adenylosuccinate Synthetase, subunit A, domain 2"/>
    <property type="match status" value="1"/>
</dbReference>
<keyword evidence="4 7" id="KW-0658">Purine biosynthesis</keyword>
<dbReference type="InterPro" id="IPR027417">
    <property type="entry name" value="P-loop_NTPase"/>
</dbReference>
<feature type="binding site" evidence="7">
    <location>
        <begin position="327"/>
        <end position="329"/>
    </location>
    <ligand>
        <name>GTP</name>
        <dbReference type="ChEBI" id="CHEBI:37565"/>
    </ligand>
</feature>
<dbReference type="GO" id="GO:0000287">
    <property type="term" value="F:magnesium ion binding"/>
    <property type="evidence" value="ECO:0007669"/>
    <property type="project" value="UniProtKB-UniRule"/>
</dbReference>
<dbReference type="InterPro" id="IPR001114">
    <property type="entry name" value="Adenylosuccinate_synthetase"/>
</dbReference>
<sequence>MQHKQYKAHKAHKAIIGAGFGDEGKGLFTDYLCRNAEEPLVIRFSGGQQAGHTVVHNGIRHVFSNFGSGTLQGAPSYFARFCTIDPVGIVNELDVLLEKGVEPLLYIDAECPVTTPYDIRYNQQHHPHGSCGVGVGATINREEHFYSLTFADLFYPWVLKTRLELIKGFYQGLYQEYTDIALEDFLQCCSVITRSPWVRMSRGMPSGPFSNYIYEGSQGLLLDQHYGFFPHVTRSDTGTKNILPLCADHVPEIYLITRAYQTRHGLGPLSYENISHNIKKNPLETNVCNRFQGEFRRGLLDLSLLEYAMQRDSLIADDFGKSLVITCLDHVSDEYRFILEGQIIYCHDQDNFVKKIAEHLKIRKVYTSASDDSAQLVRHVL</sequence>
<dbReference type="HAMAP" id="MF_00011">
    <property type="entry name" value="Adenylosucc_synth"/>
    <property type="match status" value="1"/>
</dbReference>
<dbReference type="EC" id="6.3.4.4" evidence="7 8"/>
<dbReference type="Gene3D" id="3.90.170.10">
    <property type="entry name" value="Adenylosuccinate Synthetase, subunit A, domain 3"/>
    <property type="match status" value="1"/>
</dbReference>
<protein>
    <recommendedName>
        <fullName evidence="7 8">Adenylosuccinate synthetase</fullName>
        <shortName evidence="7">AMPSase</shortName>
        <shortName evidence="7">AdSS</shortName>
        <ecNumber evidence="7 8">6.3.4.4</ecNumber>
    </recommendedName>
    <alternativeName>
        <fullName evidence="7">IMP--aspartate ligase</fullName>
    </alternativeName>
</protein>
<comment type="catalytic activity">
    <reaction evidence="7 8">
        <text>IMP + L-aspartate + GTP = N(6)-(1,2-dicarboxyethyl)-AMP + GDP + phosphate + 2 H(+)</text>
        <dbReference type="Rhea" id="RHEA:15753"/>
        <dbReference type="ChEBI" id="CHEBI:15378"/>
        <dbReference type="ChEBI" id="CHEBI:29991"/>
        <dbReference type="ChEBI" id="CHEBI:37565"/>
        <dbReference type="ChEBI" id="CHEBI:43474"/>
        <dbReference type="ChEBI" id="CHEBI:57567"/>
        <dbReference type="ChEBI" id="CHEBI:58053"/>
        <dbReference type="ChEBI" id="CHEBI:58189"/>
        <dbReference type="EC" id="6.3.4.4"/>
    </reaction>
</comment>
<dbReference type="SMART" id="SM00788">
    <property type="entry name" value="Adenylsucc_synt"/>
    <property type="match status" value="1"/>
</dbReference>
<feature type="binding site" description="in other chain" evidence="7">
    <location>
        <begin position="22"/>
        <end position="25"/>
    </location>
    <ligand>
        <name>IMP</name>
        <dbReference type="ChEBI" id="CHEBI:58053"/>
        <note>ligand shared between dimeric partners</note>
    </ligand>
</feature>